<dbReference type="EMBL" id="CAJOBH010291095">
    <property type="protein sequence ID" value="CAF5181228.1"/>
    <property type="molecule type" value="Genomic_DNA"/>
</dbReference>
<protein>
    <recommendedName>
        <fullName evidence="5">VCBS repeat-containing protein</fullName>
    </recommendedName>
</protein>
<evidence type="ECO:0000313" key="3">
    <source>
        <dbReference type="EMBL" id="CAF5181228.1"/>
    </source>
</evidence>
<accession>A0A8S3HFL4</accession>
<keyword evidence="1" id="KW-0732">Signal</keyword>
<evidence type="ECO:0000313" key="4">
    <source>
        <dbReference type="Proteomes" id="UP000681967"/>
    </source>
</evidence>
<evidence type="ECO:0000313" key="2">
    <source>
        <dbReference type="EMBL" id="CAF4256289.1"/>
    </source>
</evidence>
<gene>
    <name evidence="3" type="ORF">BYL167_LOCUS78986</name>
    <name evidence="2" type="ORF">GIL414_LOCUS23909</name>
</gene>
<dbReference type="PANTHER" id="PTHR46580">
    <property type="entry name" value="SENSOR KINASE-RELATED"/>
    <property type="match status" value="1"/>
</dbReference>
<dbReference type="Gene3D" id="2.30.30.100">
    <property type="match status" value="2"/>
</dbReference>
<name>A0A8S3HFL4_9BILA</name>
<dbReference type="Proteomes" id="UP000681967">
    <property type="component" value="Unassembled WGS sequence"/>
</dbReference>
<feature type="non-terminal residue" evidence="3">
    <location>
        <position position="113"/>
    </location>
</feature>
<dbReference type="Pfam" id="PF13517">
    <property type="entry name" value="FG-GAP_3"/>
    <property type="match status" value="1"/>
</dbReference>
<sequence>GYLNNDSHLDIVVANCWNNNVGVFLGNGDGSFSTQTSYSTGLYSLPYSVVLADVNLDGRLDIVVANSGTDSISILLGYGDGTFVNSKNYSTGYNSEQYSVAIGDLNNDNKLDI</sequence>
<reference evidence="3" key="1">
    <citation type="submission" date="2021-02" db="EMBL/GenBank/DDBJ databases">
        <authorList>
            <person name="Nowell W R."/>
        </authorList>
    </citation>
    <scope>NUCLEOTIDE SEQUENCE</scope>
</reference>
<dbReference type="AlphaFoldDB" id="A0A8S3HFL4"/>
<evidence type="ECO:0000256" key="1">
    <source>
        <dbReference type="ARBA" id="ARBA00022729"/>
    </source>
</evidence>
<dbReference type="EMBL" id="CAJOBJ010028011">
    <property type="protein sequence ID" value="CAF4256289.1"/>
    <property type="molecule type" value="Genomic_DNA"/>
</dbReference>
<organism evidence="3 4">
    <name type="scientific">Rotaria magnacalcarata</name>
    <dbReference type="NCBI Taxonomy" id="392030"/>
    <lineage>
        <taxon>Eukaryota</taxon>
        <taxon>Metazoa</taxon>
        <taxon>Spiralia</taxon>
        <taxon>Gnathifera</taxon>
        <taxon>Rotifera</taxon>
        <taxon>Eurotatoria</taxon>
        <taxon>Bdelloidea</taxon>
        <taxon>Philodinida</taxon>
        <taxon>Philodinidae</taxon>
        <taxon>Rotaria</taxon>
    </lineage>
</organism>
<dbReference type="Proteomes" id="UP000681720">
    <property type="component" value="Unassembled WGS sequence"/>
</dbReference>
<feature type="non-terminal residue" evidence="3">
    <location>
        <position position="1"/>
    </location>
</feature>
<dbReference type="InterPro" id="IPR013517">
    <property type="entry name" value="FG-GAP"/>
</dbReference>
<dbReference type="InterPro" id="IPR028994">
    <property type="entry name" value="Integrin_alpha_N"/>
</dbReference>
<dbReference type="SUPFAM" id="SSF69318">
    <property type="entry name" value="Integrin alpha N-terminal domain"/>
    <property type="match status" value="1"/>
</dbReference>
<evidence type="ECO:0008006" key="5">
    <source>
        <dbReference type="Google" id="ProtNLM"/>
    </source>
</evidence>
<proteinExistence type="predicted"/>
<comment type="caution">
    <text evidence="3">The sequence shown here is derived from an EMBL/GenBank/DDBJ whole genome shotgun (WGS) entry which is preliminary data.</text>
</comment>